<dbReference type="InterPro" id="IPR053188">
    <property type="entry name" value="FkbM_Methyltransferase"/>
</dbReference>
<dbReference type="Pfam" id="PF05050">
    <property type="entry name" value="Methyltransf_21"/>
    <property type="match status" value="1"/>
</dbReference>
<keyword evidence="3" id="KW-1185">Reference proteome</keyword>
<dbReference type="PANTHER" id="PTHR36973:SF4">
    <property type="entry name" value="NODULATION PROTEIN"/>
    <property type="match status" value="1"/>
</dbReference>
<gene>
    <name evidence="2" type="ORF">EBB_22170</name>
</gene>
<proteinExistence type="predicted"/>
<evidence type="ECO:0000313" key="2">
    <source>
        <dbReference type="EMBL" id="MBD9363138.1"/>
    </source>
</evidence>
<evidence type="ECO:0000259" key="1">
    <source>
        <dbReference type="Pfam" id="PF05050"/>
    </source>
</evidence>
<keyword evidence="2" id="KW-0489">Methyltransferase</keyword>
<dbReference type="InterPro" id="IPR029063">
    <property type="entry name" value="SAM-dependent_MTases_sf"/>
</dbReference>
<dbReference type="PANTHER" id="PTHR36973">
    <property type="entry name" value="SLL1456 PROTEIN-RELATED"/>
    <property type="match status" value="1"/>
</dbReference>
<evidence type="ECO:0000313" key="3">
    <source>
        <dbReference type="Proteomes" id="UP000641152"/>
    </source>
</evidence>
<dbReference type="SUPFAM" id="SSF53335">
    <property type="entry name" value="S-adenosyl-L-methionine-dependent methyltransferases"/>
    <property type="match status" value="1"/>
</dbReference>
<dbReference type="GO" id="GO:0008168">
    <property type="term" value="F:methyltransferase activity"/>
    <property type="evidence" value="ECO:0007669"/>
    <property type="project" value="UniProtKB-KW"/>
</dbReference>
<sequence length="266" mass="30722">MRMLSRPGLFRKVLKLGLLRLFSIIENNNNCEFSTNGEMRFLDNLLDYFSGIEELIVFDVGANVGDYSQMFVDMANKRKTKFALHVFEPTMKCFFTLQERFGCMTNIVLNKKALSYQEGVLSIYYDKEQSGLASLYKRNLTYYEIEMSESEKVEAVSAENYIHTNSVRHINFLKVDVEGHELQVLHGFGDYLSGDFIDFIQFEYGGANLDSHTSLMEIYFVLQNRGFTLTKVMANGLEVREYCPYMDNFSYANYVAISNSIIKSIQ</sequence>
<dbReference type="InterPro" id="IPR006342">
    <property type="entry name" value="FkbM_mtfrase"/>
</dbReference>
<dbReference type="GO" id="GO:0032259">
    <property type="term" value="P:methylation"/>
    <property type="evidence" value="ECO:0007669"/>
    <property type="project" value="UniProtKB-KW"/>
</dbReference>
<keyword evidence="2" id="KW-0808">Transferase</keyword>
<accession>A0ABR9DJ50</accession>
<reference evidence="2 3" key="1">
    <citation type="submission" date="2020-09" db="EMBL/GenBank/DDBJ databases">
        <title>Methylomonas albis sp. nov. and Methylomonas fluvii sp. nov.: Two cold-adapted methanotrophs from the River Elbe and an amended description of Methylovulum psychrotolerans strain Eb1.</title>
        <authorList>
            <person name="Bussmann I.K."/>
            <person name="Klings K.-W."/>
            <person name="Warnstedt J."/>
            <person name="Hoppert M."/>
            <person name="Saborowski A."/>
            <person name="Horn F."/>
            <person name="Liebner S."/>
        </authorList>
    </citation>
    <scope>NUCLEOTIDE SEQUENCE [LARGE SCALE GENOMIC DNA]</scope>
    <source>
        <strain evidence="2 3">EbB</strain>
    </source>
</reference>
<feature type="domain" description="Methyltransferase FkbM" evidence="1">
    <location>
        <begin position="59"/>
        <end position="227"/>
    </location>
</feature>
<comment type="caution">
    <text evidence="2">The sequence shown here is derived from an EMBL/GenBank/DDBJ whole genome shotgun (WGS) entry which is preliminary data.</text>
</comment>
<protein>
    <submittedName>
        <fullName evidence="2">FkbM family methyltransferase</fullName>
    </submittedName>
</protein>
<dbReference type="EMBL" id="JACXST010000003">
    <property type="protein sequence ID" value="MBD9363138.1"/>
    <property type="molecule type" value="Genomic_DNA"/>
</dbReference>
<dbReference type="Gene3D" id="3.40.50.150">
    <property type="entry name" value="Vaccinia Virus protein VP39"/>
    <property type="match status" value="1"/>
</dbReference>
<dbReference type="NCBIfam" id="TIGR01444">
    <property type="entry name" value="fkbM_fam"/>
    <property type="match status" value="1"/>
</dbReference>
<name>A0ABR9DJ50_9GAMM</name>
<organism evidence="2 3">
    <name type="scientific">Methylomonas fluvii</name>
    <dbReference type="NCBI Taxonomy" id="1854564"/>
    <lineage>
        <taxon>Bacteria</taxon>
        <taxon>Pseudomonadati</taxon>
        <taxon>Pseudomonadota</taxon>
        <taxon>Gammaproteobacteria</taxon>
        <taxon>Methylococcales</taxon>
        <taxon>Methylococcaceae</taxon>
        <taxon>Methylomonas</taxon>
    </lineage>
</organism>
<dbReference type="RefSeq" id="WP_192395847.1">
    <property type="nucleotide sequence ID" value="NZ_CAJHIU010000003.1"/>
</dbReference>
<dbReference type="Proteomes" id="UP000641152">
    <property type="component" value="Unassembled WGS sequence"/>
</dbReference>